<sequence>MLNESFYHALNVNTDQCTGCTHCMMKCPTSAIRIRDGKATIRQDWCVDCGECMRACPVDAIYVAQDDFARIFDFKVRVALLPAVFFGQFADTVSDERIHAAVQEIGFTHVCQVEQTADVITRRMVQAQGEMPDKPLISPFCPAIVRLIQVRFPALVDHIIPIKPPIDATSILYKQMLIGQGIDESDIGLFYVTPCAAKIAAVKSPVGEKQSVINGVINMDFLYNKVQQLLIQQPDVGQGMALEIPPIPHKGALWSLTNGEADRMQGRCLAIDEIHNVIELLDQLETTDQITDVDFLELRGCDEGCAGGVLMSRNRFLIVERLRKKTLSMKDGSLTDNPAYGAALDYLDEHLTLDEIHPRSIQAFGADVGQALKKMQQARNLMCYLPGIDCGACGAPNCQSLAEDITRREANLSHCIFLQRTMEKHRKLSSDHAIRIIEKTWGKDRLDKDCRKKGAKYEGK</sequence>
<gene>
    <name evidence="7" type="ORF">LX69_01230</name>
</gene>
<dbReference type="RefSeq" id="WP_111444925.1">
    <property type="nucleotide sequence ID" value="NZ_QKZK01000007.1"/>
</dbReference>
<evidence type="ECO:0000256" key="3">
    <source>
        <dbReference type="ARBA" id="ARBA00023004"/>
    </source>
</evidence>
<reference evidence="7 8" key="1">
    <citation type="submission" date="2018-06" db="EMBL/GenBank/DDBJ databases">
        <title>Genomic Encyclopedia of Archaeal and Bacterial Type Strains, Phase II (KMG-II): from individual species to whole genera.</title>
        <authorList>
            <person name="Goeker M."/>
        </authorList>
    </citation>
    <scope>NUCLEOTIDE SEQUENCE [LARGE SCALE GENOMIC DNA]</scope>
    <source>
        <strain evidence="7 8">DSM 6779</strain>
    </source>
</reference>
<keyword evidence="2" id="KW-0479">Metal-binding</keyword>
<dbReference type="SUPFAM" id="SSF54862">
    <property type="entry name" value="4Fe-4S ferredoxins"/>
    <property type="match status" value="1"/>
</dbReference>
<dbReference type="InterPro" id="IPR017900">
    <property type="entry name" value="4Fe4S_Fe_S_CS"/>
</dbReference>
<dbReference type="PROSITE" id="PS51656">
    <property type="entry name" value="4FE4S"/>
    <property type="match status" value="1"/>
</dbReference>
<protein>
    <submittedName>
        <fullName evidence="7">Iron only hydrogenase large subunit-like protein</fullName>
    </submittedName>
</protein>
<keyword evidence="4" id="KW-0411">Iron-sulfur</keyword>
<evidence type="ECO:0000313" key="7">
    <source>
        <dbReference type="EMBL" id="PZX18190.1"/>
    </source>
</evidence>
<dbReference type="InterPro" id="IPR009016">
    <property type="entry name" value="Fe_hydrogenase"/>
</dbReference>
<dbReference type="Gene3D" id="3.40.950.10">
    <property type="entry name" value="Fe-only Hydrogenase (Larger Subunit), Chain L, domain 3"/>
    <property type="match status" value="1"/>
</dbReference>
<evidence type="ECO:0000256" key="2">
    <source>
        <dbReference type="ARBA" id="ARBA00022723"/>
    </source>
</evidence>
<proteinExistence type="predicted"/>
<evidence type="ECO:0000259" key="6">
    <source>
        <dbReference type="PROSITE" id="PS51656"/>
    </source>
</evidence>
<feature type="domain" description="4Fe-4S" evidence="6">
    <location>
        <begin position="373"/>
        <end position="434"/>
    </location>
</feature>
<dbReference type="EMBL" id="QKZK01000007">
    <property type="protein sequence ID" value="PZX18190.1"/>
    <property type="molecule type" value="Genomic_DNA"/>
</dbReference>
<dbReference type="Gene3D" id="3.30.70.20">
    <property type="match status" value="1"/>
</dbReference>
<dbReference type="InterPro" id="IPR007202">
    <property type="entry name" value="4Fe-4S_dom"/>
</dbReference>
<dbReference type="PROSITE" id="PS00198">
    <property type="entry name" value="4FE4S_FER_1"/>
    <property type="match status" value="1"/>
</dbReference>
<dbReference type="AlphaFoldDB" id="A0A2W7NE42"/>
<dbReference type="Gene3D" id="1.10.15.40">
    <property type="entry name" value="Electron transport complex subunit B, putative Fe-S cluster"/>
    <property type="match status" value="1"/>
</dbReference>
<dbReference type="Pfam" id="PF13187">
    <property type="entry name" value="Fer4_9"/>
    <property type="match status" value="1"/>
</dbReference>
<evidence type="ECO:0000313" key="8">
    <source>
        <dbReference type="Proteomes" id="UP000249239"/>
    </source>
</evidence>
<dbReference type="OrthoDB" id="9798098at2"/>
<dbReference type="PANTHER" id="PTHR43560:SF1">
    <property type="entry name" value="ION-TRANSLOCATING OXIDOREDUCTASE COMPLEX SUBUNIT B"/>
    <property type="match status" value="1"/>
</dbReference>
<accession>A0A2W7NE42</accession>
<evidence type="ECO:0000259" key="5">
    <source>
        <dbReference type="PROSITE" id="PS51379"/>
    </source>
</evidence>
<dbReference type="SUPFAM" id="SSF53920">
    <property type="entry name" value="Fe-only hydrogenase"/>
    <property type="match status" value="1"/>
</dbReference>
<dbReference type="Proteomes" id="UP000249239">
    <property type="component" value="Unassembled WGS sequence"/>
</dbReference>
<dbReference type="Pfam" id="PF02906">
    <property type="entry name" value="Fe_hyd_lg_C"/>
    <property type="match status" value="1"/>
</dbReference>
<dbReference type="GO" id="GO:0051539">
    <property type="term" value="F:4 iron, 4 sulfur cluster binding"/>
    <property type="evidence" value="ECO:0007669"/>
    <property type="project" value="UniProtKB-KW"/>
</dbReference>
<dbReference type="InterPro" id="IPR004108">
    <property type="entry name" value="Fe_hydrogenase_lsu_C"/>
</dbReference>
<evidence type="ECO:0000256" key="4">
    <source>
        <dbReference type="ARBA" id="ARBA00023014"/>
    </source>
</evidence>
<feature type="domain" description="4Fe-4S ferredoxin-type" evidence="5">
    <location>
        <begin position="8"/>
        <end position="36"/>
    </location>
</feature>
<dbReference type="PANTHER" id="PTHR43560">
    <property type="entry name" value="ION-TRANSLOCATING OXIDOREDUCTASE COMPLEX SUBUNIT B"/>
    <property type="match status" value="1"/>
</dbReference>
<feature type="domain" description="4Fe-4S ferredoxin-type" evidence="5">
    <location>
        <begin position="37"/>
        <end position="66"/>
    </location>
</feature>
<dbReference type="InterPro" id="IPR050395">
    <property type="entry name" value="4Fe4S_Ferredoxin_RnfB"/>
</dbReference>
<name>A0A2W7NE42_9BACT</name>
<dbReference type="PROSITE" id="PS51379">
    <property type="entry name" value="4FE4S_FER_2"/>
    <property type="match status" value="2"/>
</dbReference>
<comment type="caution">
    <text evidence="7">The sequence shown here is derived from an EMBL/GenBank/DDBJ whole genome shotgun (WGS) entry which is preliminary data.</text>
</comment>
<dbReference type="Pfam" id="PF04060">
    <property type="entry name" value="FeS"/>
    <property type="match status" value="1"/>
</dbReference>
<organism evidence="7 8">
    <name type="scientific">Breznakibacter xylanolyticus</name>
    <dbReference type="NCBI Taxonomy" id="990"/>
    <lineage>
        <taxon>Bacteria</taxon>
        <taxon>Pseudomonadati</taxon>
        <taxon>Bacteroidota</taxon>
        <taxon>Bacteroidia</taxon>
        <taxon>Marinilabiliales</taxon>
        <taxon>Marinilabiliaceae</taxon>
        <taxon>Breznakibacter</taxon>
    </lineage>
</organism>
<dbReference type="InterPro" id="IPR017896">
    <property type="entry name" value="4Fe4S_Fe-S-bd"/>
</dbReference>
<keyword evidence="8" id="KW-1185">Reference proteome</keyword>
<keyword evidence="3" id="KW-0408">Iron</keyword>
<evidence type="ECO:0000256" key="1">
    <source>
        <dbReference type="ARBA" id="ARBA00022485"/>
    </source>
</evidence>
<dbReference type="GO" id="GO:0046872">
    <property type="term" value="F:metal ion binding"/>
    <property type="evidence" value="ECO:0007669"/>
    <property type="project" value="UniProtKB-KW"/>
</dbReference>
<keyword evidence="1" id="KW-0004">4Fe-4S</keyword>